<feature type="compositionally biased region" description="Basic and acidic residues" evidence="1">
    <location>
        <begin position="339"/>
        <end position="352"/>
    </location>
</feature>
<evidence type="ECO:0000313" key="2">
    <source>
        <dbReference type="EMBL" id="KYN33619.1"/>
    </source>
</evidence>
<keyword evidence="3" id="KW-1185">Reference proteome</keyword>
<evidence type="ECO:0000256" key="1">
    <source>
        <dbReference type="SAM" id="MobiDB-lite"/>
    </source>
</evidence>
<dbReference type="Proteomes" id="UP000078541">
    <property type="component" value="Unassembled WGS sequence"/>
</dbReference>
<feature type="region of interest" description="Disordered" evidence="1">
    <location>
        <begin position="304"/>
        <end position="358"/>
    </location>
</feature>
<protein>
    <submittedName>
        <fullName evidence="2">Uncharacterized protein</fullName>
    </submittedName>
</protein>
<accession>A0A195F0H5</accession>
<organism evidence="2 3">
    <name type="scientific">Trachymyrmex septentrionalis</name>
    <dbReference type="NCBI Taxonomy" id="34720"/>
    <lineage>
        <taxon>Eukaryota</taxon>
        <taxon>Metazoa</taxon>
        <taxon>Ecdysozoa</taxon>
        <taxon>Arthropoda</taxon>
        <taxon>Hexapoda</taxon>
        <taxon>Insecta</taxon>
        <taxon>Pterygota</taxon>
        <taxon>Neoptera</taxon>
        <taxon>Endopterygota</taxon>
        <taxon>Hymenoptera</taxon>
        <taxon>Apocrita</taxon>
        <taxon>Aculeata</taxon>
        <taxon>Formicoidea</taxon>
        <taxon>Formicidae</taxon>
        <taxon>Myrmicinae</taxon>
        <taxon>Trachymyrmex</taxon>
    </lineage>
</organism>
<dbReference type="EMBL" id="KQ981905">
    <property type="protein sequence ID" value="KYN33619.1"/>
    <property type="molecule type" value="Genomic_DNA"/>
</dbReference>
<name>A0A195F0H5_9HYME</name>
<evidence type="ECO:0000313" key="3">
    <source>
        <dbReference type="Proteomes" id="UP000078541"/>
    </source>
</evidence>
<gene>
    <name evidence="2" type="ORF">ALC56_12331</name>
</gene>
<proteinExistence type="predicted"/>
<feature type="region of interest" description="Disordered" evidence="1">
    <location>
        <begin position="36"/>
        <end position="56"/>
    </location>
</feature>
<feature type="compositionally biased region" description="Basic and acidic residues" evidence="1">
    <location>
        <begin position="215"/>
        <end position="241"/>
    </location>
</feature>
<reference evidence="2 3" key="1">
    <citation type="submission" date="2016-03" db="EMBL/GenBank/DDBJ databases">
        <title>Trachymyrmex septentrionalis WGS genome.</title>
        <authorList>
            <person name="Nygaard S."/>
            <person name="Hu H."/>
            <person name="Boomsma J."/>
            <person name="Zhang G."/>
        </authorList>
    </citation>
    <scope>NUCLEOTIDE SEQUENCE [LARGE SCALE GENOMIC DNA]</scope>
    <source>
        <strain evidence="2">Tsep2-gDNA-1</strain>
        <tissue evidence="2">Whole body</tissue>
    </source>
</reference>
<feature type="region of interest" description="Disordered" evidence="1">
    <location>
        <begin position="207"/>
        <end position="242"/>
    </location>
</feature>
<dbReference type="AlphaFoldDB" id="A0A195F0H5"/>
<sequence>MNSRLVQWVIKEKHLLRMLSDKRRWKICWEHSSMETRRGREKEEEGNERKKERLETSNWERARSDMLCHVILTIEWIASCGRDGGYQLSIQAHRVCMGCAILMQTGSGPSLEPTTMLLRSRIRARASTYHCYTNGSLRVPWGTMGYNDPQPKGINSLGVPFLPHGSSSPYTLPSARLGIHEGVEPIGNPRLRSRCCIGWARNGVRKRRGRRRRYNERNRNDRNAEGETESRDRERDNDTGPRRIAVNELARSSVVGQCLVLVLRGEPAPLQLYLVVTSRCLCDSVRRPLRPPLLLLQLQRCSSGGVGGTRGGDATVPAALQGRTATARETGQKKRKCRSKSDGARDETRGASEKPSSG</sequence>